<dbReference type="InterPro" id="IPR029044">
    <property type="entry name" value="Nucleotide-diphossugar_trans"/>
</dbReference>
<dbReference type="Pfam" id="PF00535">
    <property type="entry name" value="Glycos_transf_2"/>
    <property type="match status" value="1"/>
</dbReference>
<dbReference type="EMBL" id="JAJOMB010000022">
    <property type="protein sequence ID" value="MCD5315459.1"/>
    <property type="molecule type" value="Genomic_DNA"/>
</dbReference>
<gene>
    <name evidence="5" type="ORF">LR394_31640</name>
</gene>
<keyword evidence="3" id="KW-0472">Membrane</keyword>
<evidence type="ECO:0000313" key="5">
    <source>
        <dbReference type="EMBL" id="MCD5315459.1"/>
    </source>
</evidence>
<dbReference type="Proteomes" id="UP001138997">
    <property type="component" value="Unassembled WGS sequence"/>
</dbReference>
<dbReference type="CDD" id="cd04179">
    <property type="entry name" value="DPM_DPG-synthase_like"/>
    <property type="match status" value="1"/>
</dbReference>
<dbReference type="Gene3D" id="3.90.550.10">
    <property type="entry name" value="Spore Coat Polysaccharide Biosynthesis Protein SpsA, Chain A"/>
    <property type="match status" value="1"/>
</dbReference>
<dbReference type="AlphaFoldDB" id="A0A9X1SX50"/>
<dbReference type="PANTHER" id="PTHR48090">
    <property type="entry name" value="UNDECAPRENYL-PHOSPHATE 4-DEOXY-4-FORMAMIDO-L-ARABINOSE TRANSFERASE-RELATED"/>
    <property type="match status" value="1"/>
</dbReference>
<keyword evidence="6" id="KW-1185">Reference proteome</keyword>
<feature type="domain" description="Glycosyltransferase 2-like" evidence="4">
    <location>
        <begin position="31"/>
        <end position="193"/>
    </location>
</feature>
<feature type="region of interest" description="Disordered" evidence="2">
    <location>
        <begin position="1"/>
        <end position="24"/>
    </location>
</feature>
<keyword evidence="3" id="KW-1133">Transmembrane helix</keyword>
<accession>A0A9X1SX50</accession>
<comment type="similarity">
    <text evidence="1">Belongs to the glycosyltransferase 2 family.</text>
</comment>
<organism evidence="5 6">
    <name type="scientific">Kineosporia babensis</name>
    <dbReference type="NCBI Taxonomy" id="499548"/>
    <lineage>
        <taxon>Bacteria</taxon>
        <taxon>Bacillati</taxon>
        <taxon>Actinomycetota</taxon>
        <taxon>Actinomycetes</taxon>
        <taxon>Kineosporiales</taxon>
        <taxon>Kineosporiaceae</taxon>
        <taxon>Kineosporia</taxon>
    </lineage>
</organism>
<evidence type="ECO:0000313" key="6">
    <source>
        <dbReference type="Proteomes" id="UP001138997"/>
    </source>
</evidence>
<keyword evidence="3" id="KW-0812">Transmembrane</keyword>
<dbReference type="RefSeq" id="WP_231448280.1">
    <property type="nucleotide sequence ID" value="NZ_JAJOMB010000022.1"/>
</dbReference>
<evidence type="ECO:0000256" key="1">
    <source>
        <dbReference type="ARBA" id="ARBA00006739"/>
    </source>
</evidence>
<dbReference type="InterPro" id="IPR050256">
    <property type="entry name" value="Glycosyltransferase_2"/>
</dbReference>
<feature type="compositionally biased region" description="Polar residues" evidence="2">
    <location>
        <begin position="1"/>
        <end position="16"/>
    </location>
</feature>
<proteinExistence type="inferred from homology"/>
<evidence type="ECO:0000259" key="4">
    <source>
        <dbReference type="Pfam" id="PF00535"/>
    </source>
</evidence>
<evidence type="ECO:0000256" key="3">
    <source>
        <dbReference type="SAM" id="Phobius"/>
    </source>
</evidence>
<feature type="transmembrane region" description="Helical" evidence="3">
    <location>
        <begin position="293"/>
        <end position="315"/>
    </location>
</feature>
<feature type="transmembrane region" description="Helical" evidence="3">
    <location>
        <begin position="263"/>
        <end position="281"/>
    </location>
</feature>
<dbReference type="InterPro" id="IPR001173">
    <property type="entry name" value="Glyco_trans_2-like"/>
</dbReference>
<evidence type="ECO:0000256" key="2">
    <source>
        <dbReference type="SAM" id="MobiDB-lite"/>
    </source>
</evidence>
<comment type="caution">
    <text evidence="5">The sequence shown here is derived from an EMBL/GenBank/DDBJ whole genome shotgun (WGS) entry which is preliminary data.</text>
</comment>
<reference evidence="5" key="1">
    <citation type="submission" date="2021-11" db="EMBL/GenBank/DDBJ databases">
        <title>Streptomyces corallinus and Kineosporia corallina sp. nov., two new coral-derived marine actinobacteria.</title>
        <authorList>
            <person name="Buangrab K."/>
            <person name="Sutthacheep M."/>
            <person name="Yeemin T."/>
            <person name="Harunari E."/>
            <person name="Igarashi Y."/>
            <person name="Sripreechasak P."/>
            <person name="Kanchanasin P."/>
            <person name="Tanasupawat S."/>
            <person name="Phongsopitanun W."/>
        </authorList>
    </citation>
    <scope>NUCLEOTIDE SEQUENCE</scope>
    <source>
        <strain evidence="5">JCM 31032</strain>
    </source>
</reference>
<protein>
    <submittedName>
        <fullName evidence="5">Glycosyltransferase family 2 protein</fullName>
    </submittedName>
</protein>
<name>A0A9X1SX50_9ACTN</name>
<dbReference type="SUPFAM" id="SSF53448">
    <property type="entry name" value="Nucleotide-diphospho-sugar transferases"/>
    <property type="match status" value="1"/>
</dbReference>
<sequence length="330" mass="36646">MSASPVAPQTPTSNQPIGEPVAPESGGVTATIVLPCFNEQDHVLAELERITTSMDASGLSYEVLAIDDASSDNTLAVLREAATRMPHVQVLAFRRNGGSGTARRIGTMRARGDIVVWTDADMTYPNERIPELVQILLTDPSYDQVVGARLTEEGTHKWLRVPAKWLIRKIAERLSNQKIPDLNSGLRAFRRSVSLPYLRLLPPGFSCVTTITLSFLQNQHDIRYVEIDYAKRAGTSKFHFVRDAYRYILQVLRMIMYFDPLKVLMPLALWLLAIGFVKGIVDMVRHPFYFPANTMLLVMAGLLIASMGLLADLIVRSRGDSALDPGVHEG</sequence>